<dbReference type="AlphaFoldDB" id="A0A1X7QYW2"/>
<sequence>MKNDIVILNINNFDKRFTPRDGYYYIIGIGKNYQRFDSTVNQVLLELKFKPFTDMKNTSIDLYMFKRNPRSISNTKKEIYQCRTRSYIDYYSLKLREIKCSTLRETYADWDNINITYPRSKSFLQISIEYYPSTPIIPTIRKVPINSQFDKKINTMKEDKDIVIGPLIMQKYHGKRKDYNVEYSHTKNIKQVGKLLKNIFKDHSFNNNGIPDYEEDIFLDIDNPATSIESQSIYSNSMDQDTLGHSLDTENELTLNIAKNNTYQHNTIIHSFTFESKDGDKPVSDILPLEVSVPIFLNNFSNRLQYNECIDWTNIFEPMNVRVTGYLGNGKWENKELAGSLLTWYLQPHVQSLVPPKLPPKLCPKNILWEEYYLIDKQELITQYSNL</sequence>
<evidence type="ECO:0000313" key="2">
    <source>
        <dbReference type="Proteomes" id="UP000196158"/>
    </source>
</evidence>
<evidence type="ECO:0000313" key="1">
    <source>
        <dbReference type="EMBL" id="SMN18380.1"/>
    </source>
</evidence>
<accession>A0A1X7QYW2</accession>
<organism evidence="1 2">
    <name type="scientific">Maudiozyma saulgeensis</name>
    <dbReference type="NCBI Taxonomy" id="1789683"/>
    <lineage>
        <taxon>Eukaryota</taxon>
        <taxon>Fungi</taxon>
        <taxon>Dikarya</taxon>
        <taxon>Ascomycota</taxon>
        <taxon>Saccharomycotina</taxon>
        <taxon>Saccharomycetes</taxon>
        <taxon>Saccharomycetales</taxon>
        <taxon>Saccharomycetaceae</taxon>
        <taxon>Maudiozyma</taxon>
    </lineage>
</organism>
<dbReference type="Proteomes" id="UP000196158">
    <property type="component" value="Unassembled WGS sequence"/>
</dbReference>
<dbReference type="EMBL" id="FXLY01000002">
    <property type="protein sequence ID" value="SMN18380.1"/>
    <property type="molecule type" value="Genomic_DNA"/>
</dbReference>
<keyword evidence="2" id="KW-1185">Reference proteome</keyword>
<gene>
    <name evidence="1" type="ORF">KASA_0Q08481G</name>
</gene>
<protein>
    <submittedName>
        <fullName evidence="1">Uncharacterized protein</fullName>
    </submittedName>
</protein>
<reference evidence="1 2" key="1">
    <citation type="submission" date="2017-04" db="EMBL/GenBank/DDBJ databases">
        <authorList>
            <person name="Afonso C.L."/>
            <person name="Miller P.J."/>
            <person name="Scott M.A."/>
            <person name="Spackman E."/>
            <person name="Goraichik I."/>
            <person name="Dimitrov K.M."/>
            <person name="Suarez D.L."/>
            <person name="Swayne D.E."/>
        </authorList>
    </citation>
    <scope>NUCLEOTIDE SEQUENCE [LARGE SCALE GENOMIC DNA]</scope>
</reference>
<proteinExistence type="predicted"/>
<name>A0A1X7QYW2_9SACH</name>
<dbReference type="OrthoDB" id="4068241at2759"/>